<keyword evidence="4 6" id="KW-1133">Transmembrane helix</keyword>
<comment type="subcellular location">
    <subcellularLocation>
        <location evidence="1">Membrane</location>
        <topology evidence="1">Multi-pass membrane protein</topology>
    </subcellularLocation>
</comment>
<dbReference type="InterPro" id="IPR036259">
    <property type="entry name" value="MFS_trans_sf"/>
</dbReference>
<evidence type="ECO:0000256" key="2">
    <source>
        <dbReference type="ARBA" id="ARBA00022448"/>
    </source>
</evidence>
<evidence type="ECO:0000313" key="9">
    <source>
        <dbReference type="Proteomes" id="UP001261624"/>
    </source>
</evidence>
<evidence type="ECO:0000256" key="5">
    <source>
        <dbReference type="ARBA" id="ARBA00023136"/>
    </source>
</evidence>
<dbReference type="Proteomes" id="UP001261624">
    <property type="component" value="Unassembled WGS sequence"/>
</dbReference>
<gene>
    <name evidence="8" type="ORF">RM549_04770</name>
</gene>
<feature type="transmembrane region" description="Helical" evidence="6">
    <location>
        <begin position="51"/>
        <end position="75"/>
    </location>
</feature>
<dbReference type="PANTHER" id="PTHR43791:SF100">
    <property type="entry name" value="SUGAR TRANSPORTER"/>
    <property type="match status" value="1"/>
</dbReference>
<protein>
    <submittedName>
        <fullName evidence="8">MFS transporter</fullName>
    </submittedName>
</protein>
<dbReference type="CDD" id="cd17319">
    <property type="entry name" value="MFS_ExuT_GudP_like"/>
    <property type="match status" value="1"/>
</dbReference>
<feature type="transmembrane region" description="Helical" evidence="6">
    <location>
        <begin position="357"/>
        <end position="380"/>
    </location>
</feature>
<keyword evidence="9" id="KW-1185">Reference proteome</keyword>
<feature type="domain" description="Major facilitator superfamily (MFS) profile" evidence="7">
    <location>
        <begin position="15"/>
        <end position="416"/>
    </location>
</feature>
<comment type="caution">
    <text evidence="8">The sequence shown here is derived from an EMBL/GenBank/DDBJ whole genome shotgun (WGS) entry which is preliminary data.</text>
</comment>
<dbReference type="PROSITE" id="PS50850">
    <property type="entry name" value="MFS"/>
    <property type="match status" value="1"/>
</dbReference>
<dbReference type="EMBL" id="JAVRHM010000004">
    <property type="protein sequence ID" value="MDT0689085.1"/>
    <property type="molecule type" value="Genomic_DNA"/>
</dbReference>
<dbReference type="InterPro" id="IPR011701">
    <property type="entry name" value="MFS"/>
</dbReference>
<feature type="transmembrane region" description="Helical" evidence="6">
    <location>
        <begin position="233"/>
        <end position="255"/>
    </location>
</feature>
<dbReference type="InterPro" id="IPR000849">
    <property type="entry name" value="Sugar_P_transporter"/>
</dbReference>
<keyword evidence="3 6" id="KW-0812">Transmembrane</keyword>
<evidence type="ECO:0000256" key="1">
    <source>
        <dbReference type="ARBA" id="ARBA00004141"/>
    </source>
</evidence>
<dbReference type="RefSeq" id="WP_311682295.1">
    <property type="nucleotide sequence ID" value="NZ_JAVRHM010000004.1"/>
</dbReference>
<evidence type="ECO:0000256" key="4">
    <source>
        <dbReference type="ARBA" id="ARBA00022989"/>
    </source>
</evidence>
<feature type="transmembrane region" description="Helical" evidence="6">
    <location>
        <begin position="12"/>
        <end position="28"/>
    </location>
</feature>
<feature type="transmembrane region" description="Helical" evidence="6">
    <location>
        <begin position="325"/>
        <end position="345"/>
    </location>
</feature>
<evidence type="ECO:0000256" key="6">
    <source>
        <dbReference type="SAM" id="Phobius"/>
    </source>
</evidence>
<reference evidence="8 9" key="1">
    <citation type="submission" date="2023-09" db="EMBL/GenBank/DDBJ databases">
        <authorList>
            <person name="Rey-Velasco X."/>
        </authorList>
    </citation>
    <scope>NUCLEOTIDE SEQUENCE [LARGE SCALE GENOMIC DNA]</scope>
    <source>
        <strain evidence="8 9">F188</strain>
    </source>
</reference>
<dbReference type="PIRSF" id="PIRSF002808">
    <property type="entry name" value="Hexose_phosphate_transp"/>
    <property type="match status" value="1"/>
</dbReference>
<dbReference type="SUPFAM" id="SSF103473">
    <property type="entry name" value="MFS general substrate transporter"/>
    <property type="match status" value="1"/>
</dbReference>
<dbReference type="PANTHER" id="PTHR43791">
    <property type="entry name" value="PERMEASE-RELATED"/>
    <property type="match status" value="1"/>
</dbReference>
<evidence type="ECO:0000256" key="3">
    <source>
        <dbReference type="ARBA" id="ARBA00022692"/>
    </source>
</evidence>
<feature type="transmembrane region" description="Helical" evidence="6">
    <location>
        <begin position="267"/>
        <end position="288"/>
    </location>
</feature>
<accession>A0ABU3DZG1</accession>
<organism evidence="8 9">
    <name type="scientific">Autumnicola patrickiae</name>
    <dbReference type="NCBI Taxonomy" id="3075591"/>
    <lineage>
        <taxon>Bacteria</taxon>
        <taxon>Pseudomonadati</taxon>
        <taxon>Bacteroidota</taxon>
        <taxon>Flavobacteriia</taxon>
        <taxon>Flavobacteriales</taxon>
        <taxon>Flavobacteriaceae</taxon>
        <taxon>Autumnicola</taxon>
    </lineage>
</organism>
<feature type="transmembrane region" description="Helical" evidence="6">
    <location>
        <begin position="82"/>
        <end position="101"/>
    </location>
</feature>
<evidence type="ECO:0000259" key="7">
    <source>
        <dbReference type="PROSITE" id="PS50850"/>
    </source>
</evidence>
<feature type="transmembrane region" description="Helical" evidence="6">
    <location>
        <begin position="392"/>
        <end position="412"/>
    </location>
</feature>
<dbReference type="Pfam" id="PF07690">
    <property type="entry name" value="MFS_1"/>
    <property type="match status" value="1"/>
</dbReference>
<dbReference type="Gene3D" id="1.20.1250.20">
    <property type="entry name" value="MFS general substrate transporter like domains"/>
    <property type="match status" value="2"/>
</dbReference>
<dbReference type="InterPro" id="IPR020846">
    <property type="entry name" value="MFS_dom"/>
</dbReference>
<feature type="transmembrane region" description="Helical" evidence="6">
    <location>
        <begin position="300"/>
        <end position="319"/>
    </location>
</feature>
<feature type="transmembrane region" description="Helical" evidence="6">
    <location>
        <begin position="107"/>
        <end position="128"/>
    </location>
</feature>
<feature type="transmembrane region" description="Helical" evidence="6">
    <location>
        <begin position="140"/>
        <end position="163"/>
    </location>
</feature>
<name>A0ABU3DZG1_9FLAO</name>
<feature type="transmembrane region" description="Helical" evidence="6">
    <location>
        <begin position="169"/>
        <end position="190"/>
    </location>
</feature>
<evidence type="ECO:0000313" key="8">
    <source>
        <dbReference type="EMBL" id="MDT0689085.1"/>
    </source>
</evidence>
<keyword evidence="2" id="KW-0813">Transport</keyword>
<sequence>MIVNKKLSKKRWYRITPIVFITFSLAYVDRANFGFAAAGGMAEDLNISPSALSLMGALFFLGYFFFQIPGAIYAADKSIKKLIFWSCILWGTLASATGMVSDLNVLYVIRFLLGVVEAAVWPALIILLSRWFTSPERSKANTFLILGNPITLIWMSVLSGYLIDSVGWRGMFIIEGAPAVTWAFCWWFLVDDKPDNAKWMSEIEKEEFETQLNQEQKNIKPVKNYAAAFKSRACILLCLQYGLWSLGAYGFIMWLPTIINSAPDGSIVRTGWLSTVPYIIAIISMFIASYFSDRTLNRKAFIWPFLLVAAIAFGASYLIGTSNFWLSFGLLVIAGAAIYTPYAPFFTSLTEIFPKNVSAGAVALINSFGALGSFAGAYLVGHLNAVTQSFDASYLLMSGSLLLAAIFTLLGLENTKKYKVKEMLPHSSKGKKAASKVPL</sequence>
<proteinExistence type="predicted"/>
<keyword evidence="5 6" id="KW-0472">Membrane</keyword>